<dbReference type="KEGG" id="fpf:DCC35_08400"/>
<dbReference type="AlphaFoldDB" id="A0A4D7JEV4"/>
<keyword evidence="2" id="KW-1185">Reference proteome</keyword>
<gene>
    <name evidence="1" type="ORF">DCC35_08400</name>
</gene>
<evidence type="ECO:0000313" key="2">
    <source>
        <dbReference type="Proteomes" id="UP000298616"/>
    </source>
</evidence>
<evidence type="ECO:0000313" key="1">
    <source>
        <dbReference type="EMBL" id="QCK14759.1"/>
    </source>
</evidence>
<sequence>MILYHLLEFANYRLSRLTDRYLFARFEEDTEDVNDLYIIDRWQGDLRRSVHSLSGGESFILSLSLALSLADMNSKNISLNTLFIDEGFGTLDEQTLDIVISTLETLQAQTGKMIGLISHVPLLRDRINTQIKVIKNNSGHSRILF</sequence>
<reference evidence="1 2" key="1">
    <citation type="submission" date="2018-04" db="EMBL/GenBank/DDBJ databases">
        <title>Complete genome uncultured novel isolate.</title>
        <authorList>
            <person name="Merlino G."/>
        </authorList>
    </citation>
    <scope>NUCLEOTIDE SEQUENCE [LARGE SCALE GENOMIC DNA]</scope>
    <source>
        <strain evidence="2">R1DC9</strain>
    </source>
</reference>
<dbReference type="EMBL" id="CP028923">
    <property type="protein sequence ID" value="QCK14759.1"/>
    <property type="molecule type" value="Genomic_DNA"/>
</dbReference>
<dbReference type="InterPro" id="IPR027417">
    <property type="entry name" value="P-loop_NTPase"/>
</dbReference>
<evidence type="ECO:0008006" key="3">
    <source>
        <dbReference type="Google" id="ProtNLM"/>
    </source>
</evidence>
<organism evidence="1 2">
    <name type="scientific">Mangrovivirga cuniculi</name>
    <dbReference type="NCBI Taxonomy" id="2715131"/>
    <lineage>
        <taxon>Bacteria</taxon>
        <taxon>Pseudomonadati</taxon>
        <taxon>Bacteroidota</taxon>
        <taxon>Cytophagia</taxon>
        <taxon>Cytophagales</taxon>
        <taxon>Mangrovivirgaceae</taxon>
        <taxon>Mangrovivirga</taxon>
    </lineage>
</organism>
<dbReference type="Proteomes" id="UP000298616">
    <property type="component" value="Chromosome"/>
</dbReference>
<dbReference type="PANTHER" id="PTHR32114:SF2">
    <property type="entry name" value="ABC TRANSPORTER ABCH.3"/>
    <property type="match status" value="1"/>
</dbReference>
<accession>A0A4D7JEV4</accession>
<dbReference type="SUPFAM" id="SSF52540">
    <property type="entry name" value="P-loop containing nucleoside triphosphate hydrolases"/>
    <property type="match status" value="1"/>
</dbReference>
<name>A0A4D7JEV4_9BACT</name>
<proteinExistence type="predicted"/>
<dbReference type="PANTHER" id="PTHR32114">
    <property type="entry name" value="ABC TRANSPORTER ABCH.3"/>
    <property type="match status" value="1"/>
</dbReference>
<dbReference type="Gene3D" id="3.40.50.300">
    <property type="entry name" value="P-loop containing nucleotide triphosphate hydrolases"/>
    <property type="match status" value="1"/>
</dbReference>
<dbReference type="Pfam" id="PF13558">
    <property type="entry name" value="SbcC_Walker_B"/>
    <property type="match status" value="1"/>
</dbReference>
<protein>
    <recommendedName>
        <fullName evidence="3">Exonuclease SbcC</fullName>
    </recommendedName>
</protein>
<dbReference type="RefSeq" id="WP_137090346.1">
    <property type="nucleotide sequence ID" value="NZ_CP028923.1"/>
</dbReference>
<dbReference type="OrthoDB" id="9795626at2"/>